<name>A0A922L9A7_DERFA</name>
<organism evidence="7 8">
    <name type="scientific">Dermatophagoides farinae</name>
    <name type="common">American house dust mite</name>
    <dbReference type="NCBI Taxonomy" id="6954"/>
    <lineage>
        <taxon>Eukaryota</taxon>
        <taxon>Metazoa</taxon>
        <taxon>Ecdysozoa</taxon>
        <taxon>Arthropoda</taxon>
        <taxon>Chelicerata</taxon>
        <taxon>Arachnida</taxon>
        <taxon>Acari</taxon>
        <taxon>Acariformes</taxon>
        <taxon>Sarcoptiformes</taxon>
        <taxon>Astigmata</taxon>
        <taxon>Psoroptidia</taxon>
        <taxon>Analgoidea</taxon>
        <taxon>Pyroglyphidae</taxon>
        <taxon>Dermatophagoidinae</taxon>
        <taxon>Dermatophagoides</taxon>
    </lineage>
</organism>
<dbReference type="GO" id="GO:0008270">
    <property type="term" value="F:zinc ion binding"/>
    <property type="evidence" value="ECO:0007669"/>
    <property type="project" value="UniProtKB-KW"/>
</dbReference>
<proteinExistence type="predicted"/>
<dbReference type="AlphaFoldDB" id="A0A922L9A7"/>
<sequence>MATKQMLRIITTGDESMNDEESKFYGNSNDEKSLDNCSLQQIFDHYDFSFTFIRNNLFCDSKIDYNNDDNDDGKINFNILLNKFFNKIKSMHGSLAKKFQMIDHDVKQVIANVKRMNEKNDIKAIQFYNCSIREKDYHTKLSYINQAMIYGSNNNNDDEWNLLRNSVRQRATVFFRNQDYVNASHDLEWLLLTQNRNHHHHHHNHDDWKLLKFAIISFYRLATKSLYIADYQGKKYAKKNIEKSEYFLQQLKILSQLNPTKYQMDLRFVYGQLNILNEKGEHRHFDDLREQIHHNEPDKQEFKKLNPTNIFAESNAANTVLIDDHGNLMAGRTINEKEKIFYEMIMTRIPPTTTMKNDDYKYCANCNRRLGYRFYPCAKCIEVVYCEQSCMKMSNDDNHHERICCLSPQYLIESLIENDDDDQQMAICYDLFAKLPLRKLIRLSKKYSITRAYHKLLKQKREEEYPLFAYYNMLYHSCGSLDLNQIDIDQKYYQKILIKSLQLSLIMKNQFNLTKFDLNVHDDGDDDDDGQYGQAELKDLIQIIPLIMVTLTVLDGYYLNQFIKQKMTIWKLNEQQQRKQLVGIGFGTFGLQLINHHHHHNHASSSSMMNVYRRFTNNGKFEYIATRRIEQGERLQWLSTSTAKFSTSDGDDEQHKQNKRQRRVHFEL</sequence>
<accession>A0A922L9A7</accession>
<keyword evidence="2 4" id="KW-0863">Zinc-finger</keyword>
<evidence type="ECO:0000256" key="4">
    <source>
        <dbReference type="PROSITE-ProRule" id="PRU00134"/>
    </source>
</evidence>
<dbReference type="InterPro" id="IPR002893">
    <property type="entry name" value="Znf_MYND"/>
</dbReference>
<comment type="caution">
    <text evidence="7">The sequence shown here is derived from an EMBL/GenBank/DDBJ whole genome shotgun (WGS) entry which is preliminary data.</text>
</comment>
<evidence type="ECO:0000313" key="8">
    <source>
        <dbReference type="Proteomes" id="UP000790347"/>
    </source>
</evidence>
<evidence type="ECO:0000259" key="6">
    <source>
        <dbReference type="PROSITE" id="PS50865"/>
    </source>
</evidence>
<feature type="domain" description="MYND-type" evidence="6">
    <location>
        <begin position="363"/>
        <end position="404"/>
    </location>
</feature>
<feature type="region of interest" description="Disordered" evidence="5">
    <location>
        <begin position="644"/>
        <end position="668"/>
    </location>
</feature>
<gene>
    <name evidence="7" type="ORF">DERF_001083</name>
</gene>
<keyword evidence="1" id="KW-0479">Metal-binding</keyword>
<protein>
    <recommendedName>
        <fullName evidence="6">MYND-type domain-containing protein</fullName>
    </recommendedName>
</protein>
<dbReference type="Proteomes" id="UP000790347">
    <property type="component" value="Unassembled WGS sequence"/>
</dbReference>
<reference evidence="7" key="1">
    <citation type="submission" date="2013-05" db="EMBL/GenBank/DDBJ databases">
        <authorList>
            <person name="Yim A.K.Y."/>
            <person name="Chan T.F."/>
            <person name="Ji K.M."/>
            <person name="Liu X.Y."/>
            <person name="Zhou J.W."/>
            <person name="Li R.Q."/>
            <person name="Yang K.Y."/>
            <person name="Li J."/>
            <person name="Li M."/>
            <person name="Law P.T.W."/>
            <person name="Wu Y.L."/>
            <person name="Cai Z.L."/>
            <person name="Qin H."/>
            <person name="Bao Y."/>
            <person name="Leung R.K.K."/>
            <person name="Ng P.K.S."/>
            <person name="Zou J."/>
            <person name="Zhong X.J."/>
            <person name="Ran P.X."/>
            <person name="Zhong N.S."/>
            <person name="Liu Z.G."/>
            <person name="Tsui S.K.W."/>
        </authorList>
    </citation>
    <scope>NUCLEOTIDE SEQUENCE</scope>
    <source>
        <strain evidence="7">Derf</strain>
        <tissue evidence="7">Whole organism</tissue>
    </source>
</reference>
<evidence type="ECO:0000256" key="2">
    <source>
        <dbReference type="ARBA" id="ARBA00022771"/>
    </source>
</evidence>
<feature type="compositionally biased region" description="Basic residues" evidence="5">
    <location>
        <begin position="657"/>
        <end position="668"/>
    </location>
</feature>
<evidence type="ECO:0000313" key="7">
    <source>
        <dbReference type="EMBL" id="KAH9527033.1"/>
    </source>
</evidence>
<evidence type="ECO:0000256" key="5">
    <source>
        <dbReference type="SAM" id="MobiDB-lite"/>
    </source>
</evidence>
<dbReference type="EMBL" id="ASGP02000001">
    <property type="protein sequence ID" value="KAH9527033.1"/>
    <property type="molecule type" value="Genomic_DNA"/>
</dbReference>
<evidence type="ECO:0000256" key="3">
    <source>
        <dbReference type="ARBA" id="ARBA00022833"/>
    </source>
</evidence>
<keyword evidence="8" id="KW-1185">Reference proteome</keyword>
<keyword evidence="3" id="KW-0862">Zinc</keyword>
<evidence type="ECO:0000256" key="1">
    <source>
        <dbReference type="ARBA" id="ARBA00022723"/>
    </source>
</evidence>
<reference evidence="7" key="2">
    <citation type="journal article" date="2022" name="Res Sq">
        <title>Comparative Genomics Reveals Insights into the Divergent Evolution of Astigmatic Mites and Household Pest Adaptations.</title>
        <authorList>
            <person name="Xiong Q."/>
            <person name="Wan A.T.-Y."/>
            <person name="Liu X.-Y."/>
            <person name="Fung C.S.-H."/>
            <person name="Xiao X."/>
            <person name="Malainual N."/>
            <person name="Hou J."/>
            <person name="Wang L."/>
            <person name="Wang M."/>
            <person name="Yang K."/>
            <person name="Cui Y."/>
            <person name="Leung E."/>
            <person name="Nong W."/>
            <person name="Shin S.-K."/>
            <person name="Au S."/>
            <person name="Jeong K.Y."/>
            <person name="Chew F.T."/>
            <person name="Hui J."/>
            <person name="Leung T.F."/>
            <person name="Tungtrongchitr A."/>
            <person name="Zhong N."/>
            <person name="Liu Z."/>
            <person name="Tsui S."/>
        </authorList>
    </citation>
    <scope>NUCLEOTIDE SEQUENCE</scope>
    <source>
        <strain evidence="7">Derf</strain>
        <tissue evidence="7">Whole organism</tissue>
    </source>
</reference>
<dbReference type="PROSITE" id="PS50865">
    <property type="entry name" value="ZF_MYND_2"/>
    <property type="match status" value="1"/>
</dbReference>